<dbReference type="Proteomes" id="UP000015241">
    <property type="component" value="Unassembled WGS sequence"/>
</dbReference>
<keyword evidence="1" id="KW-1133">Transmembrane helix</keyword>
<sequence length="149" mass="16353">LTSGFGKACCNLLGLQPGTWQSRYTQLYIGFAVSGLIHCGGELMVDPSLFGASFPFYIYQAVAITFEDAVIEIVRRSGLNVPLPLAHLVGYTWAILWLYVSAPWLISWMLEMGVIDSDRMAVSVVDCITPRLGELDVRFAAITPTGSKF</sequence>
<feature type="transmembrane region" description="Helical" evidence="1">
    <location>
        <begin position="88"/>
        <end position="110"/>
    </location>
</feature>
<proteinExistence type="predicted"/>
<dbReference type="AlphaFoldDB" id="S8EF93"/>
<accession>S8EF93</accession>
<feature type="non-terminal residue" evidence="2">
    <location>
        <position position="1"/>
    </location>
</feature>
<dbReference type="HOGENOM" id="CLU_1754043_0_0_1"/>
<protein>
    <submittedName>
        <fullName evidence="2">Uncharacterized protein</fullName>
    </submittedName>
</protein>
<evidence type="ECO:0000313" key="3">
    <source>
        <dbReference type="Proteomes" id="UP000015241"/>
    </source>
</evidence>
<evidence type="ECO:0000313" key="2">
    <source>
        <dbReference type="EMBL" id="EPT01854.1"/>
    </source>
</evidence>
<keyword evidence="1" id="KW-0472">Membrane</keyword>
<gene>
    <name evidence="2" type="ORF">FOMPIDRAFT_1119626</name>
</gene>
<dbReference type="OrthoDB" id="2796277at2759"/>
<organism evidence="2 3">
    <name type="scientific">Fomitopsis schrenkii</name>
    <name type="common">Brown rot fungus</name>
    <dbReference type="NCBI Taxonomy" id="2126942"/>
    <lineage>
        <taxon>Eukaryota</taxon>
        <taxon>Fungi</taxon>
        <taxon>Dikarya</taxon>
        <taxon>Basidiomycota</taxon>
        <taxon>Agaricomycotina</taxon>
        <taxon>Agaricomycetes</taxon>
        <taxon>Polyporales</taxon>
        <taxon>Fomitopsis</taxon>
    </lineage>
</organism>
<dbReference type="GO" id="GO:0016020">
    <property type="term" value="C:membrane"/>
    <property type="evidence" value="ECO:0007669"/>
    <property type="project" value="UniProtKB-SubCell"/>
</dbReference>
<dbReference type="STRING" id="743788.S8EF93"/>
<evidence type="ECO:0000256" key="1">
    <source>
        <dbReference type="SAM" id="Phobius"/>
    </source>
</evidence>
<dbReference type="EMBL" id="KE504139">
    <property type="protein sequence ID" value="EPT01854.1"/>
    <property type="molecule type" value="Genomic_DNA"/>
</dbReference>
<reference evidence="2 3" key="1">
    <citation type="journal article" date="2012" name="Science">
        <title>The Paleozoic origin of enzymatic lignin decomposition reconstructed from 31 fungal genomes.</title>
        <authorList>
            <person name="Floudas D."/>
            <person name="Binder M."/>
            <person name="Riley R."/>
            <person name="Barry K."/>
            <person name="Blanchette R.A."/>
            <person name="Henrissat B."/>
            <person name="Martinez A.T."/>
            <person name="Otillar R."/>
            <person name="Spatafora J.W."/>
            <person name="Yadav J.S."/>
            <person name="Aerts A."/>
            <person name="Benoit I."/>
            <person name="Boyd A."/>
            <person name="Carlson A."/>
            <person name="Copeland A."/>
            <person name="Coutinho P.M."/>
            <person name="de Vries R.P."/>
            <person name="Ferreira P."/>
            <person name="Findley K."/>
            <person name="Foster B."/>
            <person name="Gaskell J."/>
            <person name="Glotzer D."/>
            <person name="Gorecki P."/>
            <person name="Heitman J."/>
            <person name="Hesse C."/>
            <person name="Hori C."/>
            <person name="Igarashi K."/>
            <person name="Jurgens J.A."/>
            <person name="Kallen N."/>
            <person name="Kersten P."/>
            <person name="Kohler A."/>
            <person name="Kuees U."/>
            <person name="Kumar T.K.A."/>
            <person name="Kuo A."/>
            <person name="LaButti K."/>
            <person name="Larrondo L.F."/>
            <person name="Lindquist E."/>
            <person name="Ling A."/>
            <person name="Lombard V."/>
            <person name="Lucas S."/>
            <person name="Lundell T."/>
            <person name="Martin R."/>
            <person name="McLaughlin D.J."/>
            <person name="Morgenstern I."/>
            <person name="Morin E."/>
            <person name="Murat C."/>
            <person name="Nagy L.G."/>
            <person name="Nolan M."/>
            <person name="Ohm R.A."/>
            <person name="Patyshakuliyeva A."/>
            <person name="Rokas A."/>
            <person name="Ruiz-Duenas F.J."/>
            <person name="Sabat G."/>
            <person name="Salamov A."/>
            <person name="Samejima M."/>
            <person name="Schmutz J."/>
            <person name="Slot J.C."/>
            <person name="St John F."/>
            <person name="Stenlid J."/>
            <person name="Sun H."/>
            <person name="Sun S."/>
            <person name="Syed K."/>
            <person name="Tsang A."/>
            <person name="Wiebenga A."/>
            <person name="Young D."/>
            <person name="Pisabarro A."/>
            <person name="Eastwood D.C."/>
            <person name="Martin F."/>
            <person name="Cullen D."/>
            <person name="Grigoriev I.V."/>
            <person name="Hibbett D.S."/>
        </authorList>
    </citation>
    <scope>NUCLEOTIDE SEQUENCE</scope>
    <source>
        <strain evidence="3">FP-58527</strain>
    </source>
</reference>
<keyword evidence="1" id="KW-0812">Transmembrane</keyword>
<dbReference type="eggNOG" id="ENOG502SI5I">
    <property type="taxonomic scope" value="Eukaryota"/>
</dbReference>
<dbReference type="InParanoid" id="S8EF93"/>
<name>S8EF93_FOMSC</name>
<keyword evidence="3" id="KW-1185">Reference proteome</keyword>